<comment type="caution">
    <text evidence="2">The sequence shown here is derived from an EMBL/GenBank/DDBJ whole genome shotgun (WGS) entry which is preliminary data.</text>
</comment>
<keyword evidence="3" id="KW-1185">Reference proteome</keyword>
<dbReference type="Gene3D" id="3.10.290.10">
    <property type="entry name" value="RNA-binding S4 domain"/>
    <property type="match status" value="1"/>
</dbReference>
<evidence type="ECO:0000313" key="2">
    <source>
        <dbReference type="EMBL" id="MCX2978476.1"/>
    </source>
</evidence>
<proteinExistence type="predicted"/>
<dbReference type="RefSeq" id="WP_279250172.1">
    <property type="nucleotide sequence ID" value="NZ_SHNO01000001.1"/>
</dbReference>
<dbReference type="Pfam" id="PF13275">
    <property type="entry name" value="S4_2"/>
    <property type="match status" value="1"/>
</dbReference>
<accession>A0ABT3T875</accession>
<dbReference type="SUPFAM" id="SSF55174">
    <property type="entry name" value="Alpha-L RNA-binding motif"/>
    <property type="match status" value="1"/>
</dbReference>
<keyword evidence="1" id="KW-0694">RNA-binding</keyword>
<organism evidence="2 3">
    <name type="scientific">Candidatus Marimicrobium litorale</name>
    <dbReference type="NCBI Taxonomy" id="2518991"/>
    <lineage>
        <taxon>Bacteria</taxon>
        <taxon>Pseudomonadati</taxon>
        <taxon>Pseudomonadota</taxon>
        <taxon>Gammaproteobacteria</taxon>
        <taxon>Cellvibrionales</taxon>
        <taxon>Halieaceae</taxon>
        <taxon>Marimicrobium</taxon>
    </lineage>
</organism>
<dbReference type="Proteomes" id="UP001143304">
    <property type="component" value="Unassembled WGS sequence"/>
</dbReference>
<name>A0ABT3T875_9GAMM</name>
<reference evidence="2" key="1">
    <citation type="submission" date="2019-02" db="EMBL/GenBank/DDBJ databases">
        <authorList>
            <person name="Li S.-H."/>
        </authorList>
    </citation>
    <scope>NUCLEOTIDE SEQUENCE</scope>
    <source>
        <strain evidence="2">IMCC11814</strain>
    </source>
</reference>
<protein>
    <submittedName>
        <fullName evidence="2">RNA-binding S4 domain-containing protein</fullName>
    </submittedName>
</protein>
<evidence type="ECO:0000313" key="3">
    <source>
        <dbReference type="Proteomes" id="UP001143304"/>
    </source>
</evidence>
<dbReference type="EMBL" id="SHNO01000001">
    <property type="protein sequence ID" value="MCX2978476.1"/>
    <property type="molecule type" value="Genomic_DNA"/>
</dbReference>
<dbReference type="PROSITE" id="PS50889">
    <property type="entry name" value="S4"/>
    <property type="match status" value="1"/>
</dbReference>
<evidence type="ECO:0000256" key="1">
    <source>
        <dbReference type="PROSITE-ProRule" id="PRU00182"/>
    </source>
</evidence>
<gene>
    <name evidence="2" type="ORF">EYC82_14005</name>
</gene>
<dbReference type="InterPro" id="IPR036986">
    <property type="entry name" value="S4_RNA-bd_sf"/>
</dbReference>
<dbReference type="CDD" id="cd00165">
    <property type="entry name" value="S4"/>
    <property type="match status" value="1"/>
</dbReference>
<sequence length="78" mass="8517">MTVIGIDREPVELYKILKFEGLVASGGEAKLAISSGFVAVNGEIETRKRRKIVDGDTIAFSDTIFQIRLACGRSESIE</sequence>